<proteinExistence type="predicted"/>
<dbReference type="EMBL" id="LGRX02033811">
    <property type="protein sequence ID" value="KAK3239822.1"/>
    <property type="molecule type" value="Genomic_DNA"/>
</dbReference>
<feature type="compositionally biased region" description="Basic and acidic residues" evidence="1">
    <location>
        <begin position="159"/>
        <end position="174"/>
    </location>
</feature>
<reference evidence="2 3" key="1">
    <citation type="journal article" date="2015" name="Genome Biol. Evol.">
        <title>Comparative Genomics of a Bacterivorous Green Alga Reveals Evolutionary Causalities and Consequences of Phago-Mixotrophic Mode of Nutrition.</title>
        <authorList>
            <person name="Burns J.A."/>
            <person name="Paasch A."/>
            <person name="Narechania A."/>
            <person name="Kim E."/>
        </authorList>
    </citation>
    <scope>NUCLEOTIDE SEQUENCE [LARGE SCALE GENOMIC DNA]</scope>
    <source>
        <strain evidence="2 3">PLY_AMNH</strain>
    </source>
</reference>
<comment type="caution">
    <text evidence="2">The sequence shown here is derived from an EMBL/GenBank/DDBJ whole genome shotgun (WGS) entry which is preliminary data.</text>
</comment>
<protein>
    <submittedName>
        <fullName evidence="2">Uncharacterized protein</fullName>
    </submittedName>
</protein>
<feature type="compositionally biased region" description="Basic and acidic residues" evidence="1">
    <location>
        <begin position="97"/>
        <end position="110"/>
    </location>
</feature>
<organism evidence="2 3">
    <name type="scientific">Cymbomonas tetramitiformis</name>
    <dbReference type="NCBI Taxonomy" id="36881"/>
    <lineage>
        <taxon>Eukaryota</taxon>
        <taxon>Viridiplantae</taxon>
        <taxon>Chlorophyta</taxon>
        <taxon>Pyramimonadophyceae</taxon>
        <taxon>Pyramimonadales</taxon>
        <taxon>Pyramimonadaceae</taxon>
        <taxon>Cymbomonas</taxon>
    </lineage>
</organism>
<name>A0AAE0BNI6_9CHLO</name>
<evidence type="ECO:0000313" key="2">
    <source>
        <dbReference type="EMBL" id="KAK3239822.1"/>
    </source>
</evidence>
<keyword evidence="3" id="KW-1185">Reference proteome</keyword>
<feature type="compositionally biased region" description="Acidic residues" evidence="1">
    <location>
        <begin position="87"/>
        <end position="96"/>
    </location>
</feature>
<evidence type="ECO:0000313" key="3">
    <source>
        <dbReference type="Proteomes" id="UP001190700"/>
    </source>
</evidence>
<sequence>MAHIHEKAIGPDERLEALFRENCEVLGKDSPFGFNSLYDNKEFLRLSPTQRYQDLLKKHNELVEWREAAAEAEESGIKTLAEAVETGGDDDEEEGEKQEGESGGDDGKEEGGEEVEEEKEEGEEPVVEEKDEEENEEDAEEDEEEEAKFDFERESEEDRETREDRKRKRQEVAD</sequence>
<feature type="compositionally biased region" description="Acidic residues" evidence="1">
    <location>
        <begin position="111"/>
        <end position="158"/>
    </location>
</feature>
<evidence type="ECO:0000256" key="1">
    <source>
        <dbReference type="SAM" id="MobiDB-lite"/>
    </source>
</evidence>
<accession>A0AAE0BNI6</accession>
<dbReference type="Proteomes" id="UP001190700">
    <property type="component" value="Unassembled WGS sequence"/>
</dbReference>
<feature type="region of interest" description="Disordered" evidence="1">
    <location>
        <begin position="71"/>
        <end position="174"/>
    </location>
</feature>
<gene>
    <name evidence="2" type="ORF">CYMTET_50279</name>
</gene>
<dbReference type="AlphaFoldDB" id="A0AAE0BNI6"/>